<proteinExistence type="inferred from homology"/>
<dbReference type="Gene3D" id="3.40.718.10">
    <property type="entry name" value="Isopropylmalate Dehydrogenase"/>
    <property type="match status" value="1"/>
</dbReference>
<gene>
    <name evidence="10 11" type="primary">plsX</name>
    <name evidence="11" type="ORF">FE784_20890</name>
</gene>
<dbReference type="HAMAP" id="MF_00019">
    <property type="entry name" value="PlsX"/>
    <property type="match status" value="1"/>
</dbReference>
<evidence type="ECO:0000256" key="7">
    <source>
        <dbReference type="ARBA" id="ARBA00023264"/>
    </source>
</evidence>
<evidence type="ECO:0000256" key="9">
    <source>
        <dbReference type="ARBA" id="ARBA00046608"/>
    </source>
</evidence>
<keyword evidence="4 10" id="KW-0808">Transferase</keyword>
<dbReference type="SUPFAM" id="SSF53659">
    <property type="entry name" value="Isocitrate/Isopropylmalate dehydrogenase-like"/>
    <property type="match status" value="1"/>
</dbReference>
<evidence type="ECO:0000256" key="6">
    <source>
        <dbReference type="ARBA" id="ARBA00023209"/>
    </source>
</evidence>
<evidence type="ECO:0000256" key="3">
    <source>
        <dbReference type="ARBA" id="ARBA00022516"/>
    </source>
</evidence>
<comment type="function">
    <text evidence="10">Catalyzes the reversible formation of acyl-phosphate (acyl-PO(4)) from acyl-[acyl-carrier-protein] (acyl-ACP). This enzyme utilizes acyl-ACP as fatty acyl donor, but not acyl-CoA.</text>
</comment>
<keyword evidence="12" id="KW-1185">Reference proteome</keyword>
<comment type="similarity">
    <text evidence="10">Belongs to the PlsX family.</text>
</comment>
<keyword evidence="5 10" id="KW-0443">Lipid metabolism</keyword>
<evidence type="ECO:0000256" key="8">
    <source>
        <dbReference type="ARBA" id="ARBA00024069"/>
    </source>
</evidence>
<evidence type="ECO:0000256" key="4">
    <source>
        <dbReference type="ARBA" id="ARBA00022679"/>
    </source>
</evidence>
<dbReference type="InterPro" id="IPR012281">
    <property type="entry name" value="Phospholipid_synth_PlsX-like"/>
</dbReference>
<dbReference type="GO" id="GO:0006633">
    <property type="term" value="P:fatty acid biosynthetic process"/>
    <property type="evidence" value="ECO:0007669"/>
    <property type="project" value="UniProtKB-UniRule"/>
</dbReference>
<comment type="pathway">
    <text evidence="10">Lipid metabolism; phospholipid metabolism.</text>
</comment>
<keyword evidence="3 10" id="KW-0444">Lipid biosynthesis</keyword>
<name>A0A5C4T6G8_9BACL</name>
<dbReference type="PIRSF" id="PIRSF002465">
    <property type="entry name" value="Phsphlp_syn_PlsX"/>
    <property type="match status" value="1"/>
</dbReference>
<evidence type="ECO:0000313" key="12">
    <source>
        <dbReference type="Proteomes" id="UP000307943"/>
    </source>
</evidence>
<dbReference type="RefSeq" id="WP_139604176.1">
    <property type="nucleotide sequence ID" value="NZ_VDCQ01000031.1"/>
</dbReference>
<keyword evidence="11" id="KW-0012">Acyltransferase</keyword>
<dbReference type="GO" id="GO:0043811">
    <property type="term" value="F:phosphate:acyl-[acyl carrier protein] acyltransferase activity"/>
    <property type="evidence" value="ECO:0007669"/>
    <property type="project" value="UniProtKB-UniRule"/>
</dbReference>
<dbReference type="EMBL" id="VDCQ01000031">
    <property type="protein sequence ID" value="TNJ64250.1"/>
    <property type="molecule type" value="Genomic_DNA"/>
</dbReference>
<dbReference type="NCBIfam" id="TIGR00182">
    <property type="entry name" value="plsX"/>
    <property type="match status" value="1"/>
</dbReference>
<accession>A0A5C4T6G8</accession>
<dbReference type="Pfam" id="PF02504">
    <property type="entry name" value="FA_synthesis"/>
    <property type="match status" value="1"/>
</dbReference>
<evidence type="ECO:0000256" key="1">
    <source>
        <dbReference type="ARBA" id="ARBA00001232"/>
    </source>
</evidence>
<dbReference type="GO" id="GO:0008654">
    <property type="term" value="P:phospholipid biosynthetic process"/>
    <property type="evidence" value="ECO:0007669"/>
    <property type="project" value="UniProtKB-KW"/>
</dbReference>
<dbReference type="AlphaFoldDB" id="A0A5C4T6G8"/>
<keyword evidence="2 10" id="KW-0963">Cytoplasm</keyword>
<sequence>MRIAIDAMGGDRGSAVTVEGALLAAKEWNDVEIVLVGDESQIASHMPAGSKPGNVTVHHTADIIAADDEPVRAVRRKKDASMVVAGRMVKEGAAAAMISAGNTGALMATGLLIVGRIDGIERPALAPMLPTMDGSGVLALDLGANMDASADNLLQYAIMGSIFRNKVHGLAKPRVGLLNVGTEAAKGNELTKAAYPLLERAPIHFVGNVEARDLLHGSCDVLVCEGFAGNILLKAMEGTAGAVFSALKTEFTRSFMSKLAAAVLKPGLSAFKKKMDYSEHGAAPLLGINGLVLKSHGSSDANAIKNAVRQARIAIENRLVEAISTETSGKRDG</sequence>
<comment type="subcellular location">
    <subcellularLocation>
        <location evidence="10">Cytoplasm</location>
    </subcellularLocation>
    <text evidence="10">Associated with the membrane possibly through PlsY.</text>
</comment>
<comment type="catalytic activity">
    <reaction evidence="1 10">
        <text>a fatty acyl-[ACP] + phosphate = an acyl phosphate + holo-[ACP]</text>
        <dbReference type="Rhea" id="RHEA:42292"/>
        <dbReference type="Rhea" id="RHEA-COMP:9685"/>
        <dbReference type="Rhea" id="RHEA-COMP:14125"/>
        <dbReference type="ChEBI" id="CHEBI:43474"/>
        <dbReference type="ChEBI" id="CHEBI:59918"/>
        <dbReference type="ChEBI" id="CHEBI:64479"/>
        <dbReference type="ChEBI" id="CHEBI:138651"/>
        <dbReference type="EC" id="2.3.1.274"/>
    </reaction>
</comment>
<dbReference type="PANTHER" id="PTHR30100">
    <property type="entry name" value="FATTY ACID/PHOSPHOLIPID SYNTHESIS PROTEIN PLSX"/>
    <property type="match status" value="1"/>
</dbReference>
<keyword evidence="7 10" id="KW-1208">Phospholipid metabolism</keyword>
<comment type="caution">
    <text evidence="11">The sequence shown here is derived from an EMBL/GenBank/DDBJ whole genome shotgun (WGS) entry which is preliminary data.</text>
</comment>
<evidence type="ECO:0000313" key="11">
    <source>
        <dbReference type="EMBL" id="TNJ64250.1"/>
    </source>
</evidence>
<protein>
    <recommendedName>
        <fullName evidence="8 10">Phosphate acyltransferase</fullName>
        <ecNumber evidence="8 10">2.3.1.274</ecNumber>
    </recommendedName>
    <alternativeName>
        <fullName evidence="10">Acyl-ACP phosphotransacylase</fullName>
    </alternativeName>
    <alternativeName>
        <fullName evidence="10">Acyl-[acyl-carrier-protein]--phosphate acyltransferase</fullName>
    </alternativeName>
    <alternativeName>
        <fullName evidence="10">Phosphate-acyl-ACP acyltransferase</fullName>
    </alternativeName>
</protein>
<dbReference type="EC" id="2.3.1.274" evidence="8 10"/>
<dbReference type="OrthoDB" id="9806408at2"/>
<reference evidence="11 12" key="1">
    <citation type="submission" date="2019-05" db="EMBL/GenBank/DDBJ databases">
        <title>We sequenced the genome of Paenibacillus hemerocallicola KCTC 33185 for further insight into its adaptation and study the phylogeny of Paenibacillus.</title>
        <authorList>
            <person name="Narsing Rao M.P."/>
        </authorList>
    </citation>
    <scope>NUCLEOTIDE SEQUENCE [LARGE SCALE GENOMIC DNA]</scope>
    <source>
        <strain evidence="11 12">KCTC 33185</strain>
    </source>
</reference>
<dbReference type="GO" id="GO:0005737">
    <property type="term" value="C:cytoplasm"/>
    <property type="evidence" value="ECO:0007669"/>
    <property type="project" value="UniProtKB-SubCell"/>
</dbReference>
<evidence type="ECO:0000256" key="2">
    <source>
        <dbReference type="ARBA" id="ARBA00022490"/>
    </source>
</evidence>
<comment type="subunit">
    <text evidence="9 10">Homodimer. Probably interacts with PlsY.</text>
</comment>
<dbReference type="UniPathway" id="UPA00085"/>
<dbReference type="Proteomes" id="UP000307943">
    <property type="component" value="Unassembled WGS sequence"/>
</dbReference>
<evidence type="ECO:0000256" key="10">
    <source>
        <dbReference type="HAMAP-Rule" id="MF_00019"/>
    </source>
</evidence>
<evidence type="ECO:0000256" key="5">
    <source>
        <dbReference type="ARBA" id="ARBA00023098"/>
    </source>
</evidence>
<keyword evidence="6 10" id="KW-0594">Phospholipid biosynthesis</keyword>
<organism evidence="11 12">
    <name type="scientific">Paenibacillus hemerocallicola</name>
    <dbReference type="NCBI Taxonomy" id="1172614"/>
    <lineage>
        <taxon>Bacteria</taxon>
        <taxon>Bacillati</taxon>
        <taxon>Bacillota</taxon>
        <taxon>Bacilli</taxon>
        <taxon>Bacillales</taxon>
        <taxon>Paenibacillaceae</taxon>
        <taxon>Paenibacillus</taxon>
    </lineage>
</organism>
<dbReference type="InterPro" id="IPR003664">
    <property type="entry name" value="FA_synthesis"/>
</dbReference>
<dbReference type="PANTHER" id="PTHR30100:SF1">
    <property type="entry name" value="PHOSPHATE ACYLTRANSFERASE"/>
    <property type="match status" value="1"/>
</dbReference>